<gene>
    <name evidence="2" type="ORF">ASTO00021_LOCUS3531</name>
</gene>
<reference evidence="2" key="1">
    <citation type="submission" date="2021-01" db="EMBL/GenBank/DDBJ databases">
        <authorList>
            <person name="Corre E."/>
            <person name="Pelletier E."/>
            <person name="Niang G."/>
            <person name="Scheremetjew M."/>
            <person name="Finn R."/>
            <person name="Kale V."/>
            <person name="Holt S."/>
            <person name="Cochrane G."/>
            <person name="Meng A."/>
            <person name="Brown T."/>
            <person name="Cohen L."/>
        </authorList>
    </citation>
    <scope>NUCLEOTIDE SEQUENCE</scope>
    <source>
        <strain evidence="2">GSBS06</strain>
    </source>
</reference>
<feature type="transmembrane region" description="Helical" evidence="1">
    <location>
        <begin position="110"/>
        <end position="133"/>
    </location>
</feature>
<organism evidence="2">
    <name type="scientific">Aplanochytrium stocchinoi</name>
    <dbReference type="NCBI Taxonomy" id="215587"/>
    <lineage>
        <taxon>Eukaryota</taxon>
        <taxon>Sar</taxon>
        <taxon>Stramenopiles</taxon>
        <taxon>Bigyra</taxon>
        <taxon>Labyrinthulomycetes</taxon>
        <taxon>Thraustochytrida</taxon>
        <taxon>Thraustochytriidae</taxon>
        <taxon>Aplanochytrium</taxon>
    </lineage>
</organism>
<evidence type="ECO:0000256" key="1">
    <source>
        <dbReference type="SAM" id="Phobius"/>
    </source>
</evidence>
<accession>A0A7S3LKC6</accession>
<dbReference type="AlphaFoldDB" id="A0A7S3LKC6"/>
<keyword evidence="1" id="KW-1133">Transmembrane helix</keyword>
<proteinExistence type="predicted"/>
<sequence>MGQKRNFWAPPFSLVDGVSHGTFATVLNGWKTGEGINVIKTPLEYKTVTVDKLLTPGVGSISEINGGNGLAAFPCEIFSDAFIARTSYVNTVLNSKRQESKPVSFEYGQYFGTTSLVLAYILVGFLNIGPFLIKIPGIHHLLSKLMGSGDGPSEASRKNLKTNVHSLLKVYENHSCSTDDPASKLVTEMELLCDNYTFTAVAVYECAKLMVNLRKKNQLPMEGGILSPISGLGGENLLPRLKGVLTLSKL</sequence>
<protein>
    <submittedName>
        <fullName evidence="2">Uncharacterized protein</fullName>
    </submittedName>
</protein>
<evidence type="ECO:0000313" key="2">
    <source>
        <dbReference type="EMBL" id="CAE0433210.1"/>
    </source>
</evidence>
<dbReference type="EMBL" id="HBIN01004943">
    <property type="protein sequence ID" value="CAE0433210.1"/>
    <property type="molecule type" value="Transcribed_RNA"/>
</dbReference>
<keyword evidence="1" id="KW-0812">Transmembrane</keyword>
<keyword evidence="1" id="KW-0472">Membrane</keyword>
<name>A0A7S3LKC6_9STRA</name>